<dbReference type="RefSeq" id="WP_095074792.1">
    <property type="nucleotide sequence ID" value="NZ_LT899436.1"/>
</dbReference>
<dbReference type="Gene3D" id="1.10.1740.10">
    <property type="match status" value="1"/>
</dbReference>
<sequence>MEVGDKSLCDSKVFEQVYKTNATALRNFVYYKCGDIDVAEDIIQDCFMTIWKKCSTIVFKTVKSLLFTMASNAFLNMVKHKKIVLEHQKLNKNINDRTNENPEFLLEEQEFLKKLESAIAELPEKEREVFLLNRIDKKKYREIADLLNISIKTVEKRMSKALKQLRNQIEGI</sequence>
<keyword evidence="8" id="KW-1185">Reference proteome</keyword>
<keyword evidence="3" id="KW-0731">Sigma factor</keyword>
<dbReference type="InterPro" id="IPR014284">
    <property type="entry name" value="RNA_pol_sigma-70_dom"/>
</dbReference>
<dbReference type="NCBIfam" id="TIGR02937">
    <property type="entry name" value="sigma70-ECF"/>
    <property type="match status" value="1"/>
</dbReference>
<dbReference type="AlphaFoldDB" id="A0A238UF21"/>
<dbReference type="Pfam" id="PF08281">
    <property type="entry name" value="Sigma70_r4_2"/>
    <property type="match status" value="1"/>
</dbReference>
<evidence type="ECO:0000313" key="8">
    <source>
        <dbReference type="Proteomes" id="UP000215214"/>
    </source>
</evidence>
<evidence type="ECO:0000256" key="4">
    <source>
        <dbReference type="ARBA" id="ARBA00023163"/>
    </source>
</evidence>
<feature type="domain" description="RNA polymerase sigma-70 region 2" evidence="5">
    <location>
        <begin position="18"/>
        <end position="81"/>
    </location>
</feature>
<dbReference type="KEGG" id="tje:TJEJU_3967"/>
<evidence type="ECO:0000259" key="5">
    <source>
        <dbReference type="Pfam" id="PF04542"/>
    </source>
</evidence>
<keyword evidence="4" id="KW-0804">Transcription</keyword>
<evidence type="ECO:0000259" key="6">
    <source>
        <dbReference type="Pfam" id="PF08281"/>
    </source>
</evidence>
<dbReference type="SUPFAM" id="SSF88659">
    <property type="entry name" value="Sigma3 and sigma4 domains of RNA polymerase sigma factors"/>
    <property type="match status" value="1"/>
</dbReference>
<keyword evidence="2" id="KW-0805">Transcription regulation</keyword>
<reference evidence="7 8" key="1">
    <citation type="submission" date="2017-07" db="EMBL/GenBank/DDBJ databases">
        <authorList>
            <person name="Sun Z.S."/>
            <person name="Albrecht U."/>
            <person name="Echele G."/>
            <person name="Lee C.C."/>
        </authorList>
    </citation>
    <scope>NUCLEOTIDE SEQUENCE [LARGE SCALE GENOMIC DNA]</scope>
    <source>
        <strain evidence="8">type strain: KCTC 22618</strain>
    </source>
</reference>
<dbReference type="InterPro" id="IPR013249">
    <property type="entry name" value="RNA_pol_sigma70_r4_t2"/>
</dbReference>
<dbReference type="SUPFAM" id="SSF88946">
    <property type="entry name" value="Sigma2 domain of RNA polymerase sigma factors"/>
    <property type="match status" value="1"/>
</dbReference>
<evidence type="ECO:0000256" key="1">
    <source>
        <dbReference type="ARBA" id="ARBA00010641"/>
    </source>
</evidence>
<gene>
    <name evidence="7" type="ORF">TJEJU_3967</name>
</gene>
<dbReference type="InterPro" id="IPR007627">
    <property type="entry name" value="RNA_pol_sigma70_r2"/>
</dbReference>
<dbReference type="Pfam" id="PF04542">
    <property type="entry name" value="Sigma70_r2"/>
    <property type="match status" value="1"/>
</dbReference>
<protein>
    <submittedName>
        <fullName evidence="7">Putative RNA polymerase ECF-type sigma factor</fullName>
    </submittedName>
</protein>
<evidence type="ECO:0000256" key="3">
    <source>
        <dbReference type="ARBA" id="ARBA00023082"/>
    </source>
</evidence>
<dbReference type="GO" id="GO:0006352">
    <property type="term" value="P:DNA-templated transcription initiation"/>
    <property type="evidence" value="ECO:0007669"/>
    <property type="project" value="InterPro"/>
</dbReference>
<dbReference type="InterPro" id="IPR013325">
    <property type="entry name" value="RNA_pol_sigma_r2"/>
</dbReference>
<evidence type="ECO:0000313" key="7">
    <source>
        <dbReference type="EMBL" id="SNR17596.1"/>
    </source>
</evidence>
<dbReference type="Proteomes" id="UP000215214">
    <property type="component" value="Chromosome TJEJU"/>
</dbReference>
<dbReference type="Gene3D" id="1.10.10.10">
    <property type="entry name" value="Winged helix-like DNA-binding domain superfamily/Winged helix DNA-binding domain"/>
    <property type="match status" value="1"/>
</dbReference>
<name>A0A238UF21_9FLAO</name>
<organism evidence="7 8">
    <name type="scientific">Tenacibaculum jejuense</name>
    <dbReference type="NCBI Taxonomy" id="584609"/>
    <lineage>
        <taxon>Bacteria</taxon>
        <taxon>Pseudomonadati</taxon>
        <taxon>Bacteroidota</taxon>
        <taxon>Flavobacteriia</taxon>
        <taxon>Flavobacteriales</taxon>
        <taxon>Flavobacteriaceae</taxon>
        <taxon>Tenacibaculum</taxon>
    </lineage>
</organism>
<dbReference type="PANTHER" id="PTHR43133">
    <property type="entry name" value="RNA POLYMERASE ECF-TYPE SIGMA FACTO"/>
    <property type="match status" value="1"/>
</dbReference>
<dbReference type="GO" id="GO:0003677">
    <property type="term" value="F:DNA binding"/>
    <property type="evidence" value="ECO:0007669"/>
    <property type="project" value="InterPro"/>
</dbReference>
<dbReference type="CDD" id="cd06171">
    <property type="entry name" value="Sigma70_r4"/>
    <property type="match status" value="1"/>
</dbReference>
<accession>A0A238UF21</accession>
<dbReference type="InterPro" id="IPR039425">
    <property type="entry name" value="RNA_pol_sigma-70-like"/>
</dbReference>
<dbReference type="InterPro" id="IPR014327">
    <property type="entry name" value="RNA_pol_sigma70_bacteroid"/>
</dbReference>
<dbReference type="OrthoDB" id="659855at2"/>
<dbReference type="PANTHER" id="PTHR43133:SF46">
    <property type="entry name" value="RNA POLYMERASE SIGMA-70 FACTOR ECF SUBFAMILY"/>
    <property type="match status" value="1"/>
</dbReference>
<dbReference type="InterPro" id="IPR013324">
    <property type="entry name" value="RNA_pol_sigma_r3/r4-like"/>
</dbReference>
<dbReference type="EMBL" id="LT899436">
    <property type="protein sequence ID" value="SNR17596.1"/>
    <property type="molecule type" value="Genomic_DNA"/>
</dbReference>
<comment type="similarity">
    <text evidence="1">Belongs to the sigma-70 factor family. ECF subfamily.</text>
</comment>
<proteinExistence type="inferred from homology"/>
<dbReference type="GO" id="GO:0016987">
    <property type="term" value="F:sigma factor activity"/>
    <property type="evidence" value="ECO:0007669"/>
    <property type="project" value="UniProtKB-KW"/>
</dbReference>
<dbReference type="NCBIfam" id="TIGR02985">
    <property type="entry name" value="Sig70_bacteroi1"/>
    <property type="match status" value="1"/>
</dbReference>
<feature type="domain" description="RNA polymerase sigma factor 70 region 4 type 2" evidence="6">
    <location>
        <begin position="113"/>
        <end position="165"/>
    </location>
</feature>
<dbReference type="InterPro" id="IPR036388">
    <property type="entry name" value="WH-like_DNA-bd_sf"/>
</dbReference>
<evidence type="ECO:0000256" key="2">
    <source>
        <dbReference type="ARBA" id="ARBA00023015"/>
    </source>
</evidence>